<feature type="non-terminal residue" evidence="1">
    <location>
        <position position="162"/>
    </location>
</feature>
<keyword evidence="2" id="KW-1185">Reference proteome</keyword>
<sequence length="162" mass="18696">MKINRIKIISFFLSLNTYAQVDTLRINDNKFIRLEFDSDIKLFQVSNPNQYFIENKGTFLFIQALEKDLKQSNLFVQTTEEKSYDFILETSSEISKLHYNYSNGTSSKSSSLSTAPADLQQNPLADKKGYIKSRNFSTKANMDRTDKVNHSQRMKVSIAKQV</sequence>
<comment type="caution">
    <text evidence="1">The sequence shown here is derived from an EMBL/GenBank/DDBJ whole genome shotgun (WGS) entry which is preliminary data.</text>
</comment>
<dbReference type="Proteomes" id="UP000275719">
    <property type="component" value="Unassembled WGS sequence"/>
</dbReference>
<evidence type="ECO:0000313" key="2">
    <source>
        <dbReference type="Proteomes" id="UP000275719"/>
    </source>
</evidence>
<evidence type="ECO:0000313" key="1">
    <source>
        <dbReference type="EMBL" id="RRJ86139.1"/>
    </source>
</evidence>
<accession>A0A3P3VXF8</accession>
<name>A0A3P3VXF8_9FLAO</name>
<dbReference type="EMBL" id="RQVQ01000103">
    <property type="protein sequence ID" value="RRJ86139.1"/>
    <property type="molecule type" value="Genomic_DNA"/>
</dbReference>
<gene>
    <name evidence="1" type="ORF">EG240_16340</name>
</gene>
<dbReference type="AlphaFoldDB" id="A0A3P3VXF8"/>
<evidence type="ECO:0008006" key="3">
    <source>
        <dbReference type="Google" id="ProtNLM"/>
    </source>
</evidence>
<reference evidence="1 2" key="1">
    <citation type="submission" date="2018-11" db="EMBL/GenBank/DDBJ databases">
        <title>Flavobacterium sp. nov., YIM 102701-2 draft genome.</title>
        <authorList>
            <person name="Li G."/>
            <person name="Jiang Y."/>
        </authorList>
    </citation>
    <scope>NUCLEOTIDE SEQUENCE [LARGE SCALE GENOMIC DNA]</scope>
    <source>
        <strain evidence="1 2">YIM 102701-2</strain>
    </source>
</reference>
<protein>
    <recommendedName>
        <fullName evidence="3">DUF4138 domain-containing protein</fullName>
    </recommendedName>
</protein>
<organism evidence="1 2">
    <name type="scientific">Paenimyroides tangerinum</name>
    <dbReference type="NCBI Taxonomy" id="2488728"/>
    <lineage>
        <taxon>Bacteria</taxon>
        <taxon>Pseudomonadati</taxon>
        <taxon>Bacteroidota</taxon>
        <taxon>Flavobacteriia</taxon>
        <taxon>Flavobacteriales</taxon>
        <taxon>Flavobacteriaceae</taxon>
        <taxon>Paenimyroides</taxon>
    </lineage>
</organism>
<proteinExistence type="predicted"/>